<dbReference type="AlphaFoldDB" id="A0AAW1XSL3"/>
<evidence type="ECO:0000313" key="3">
    <source>
        <dbReference type="Proteomes" id="UP001457282"/>
    </source>
</evidence>
<reference evidence="2 3" key="1">
    <citation type="journal article" date="2023" name="G3 (Bethesda)">
        <title>A chromosome-length genome assembly and annotation of blackberry (Rubus argutus, cv. 'Hillquist').</title>
        <authorList>
            <person name="Bruna T."/>
            <person name="Aryal R."/>
            <person name="Dudchenko O."/>
            <person name="Sargent D.J."/>
            <person name="Mead D."/>
            <person name="Buti M."/>
            <person name="Cavallini A."/>
            <person name="Hytonen T."/>
            <person name="Andres J."/>
            <person name="Pham M."/>
            <person name="Weisz D."/>
            <person name="Mascagni F."/>
            <person name="Usai G."/>
            <person name="Natali L."/>
            <person name="Bassil N."/>
            <person name="Fernandez G.E."/>
            <person name="Lomsadze A."/>
            <person name="Armour M."/>
            <person name="Olukolu B."/>
            <person name="Poorten T."/>
            <person name="Britton C."/>
            <person name="Davik J."/>
            <person name="Ashrafi H."/>
            <person name="Aiden E.L."/>
            <person name="Borodovsky M."/>
            <person name="Worthington M."/>
        </authorList>
    </citation>
    <scope>NUCLEOTIDE SEQUENCE [LARGE SCALE GENOMIC DNA]</scope>
    <source>
        <strain evidence="2">PI 553951</strain>
    </source>
</reference>
<feature type="transmembrane region" description="Helical" evidence="1">
    <location>
        <begin position="69"/>
        <end position="88"/>
    </location>
</feature>
<dbReference type="EMBL" id="JBEDUW010000003">
    <property type="protein sequence ID" value="KAK9938567.1"/>
    <property type="molecule type" value="Genomic_DNA"/>
</dbReference>
<evidence type="ECO:0000313" key="2">
    <source>
        <dbReference type="EMBL" id="KAK9938567.1"/>
    </source>
</evidence>
<keyword evidence="1" id="KW-1133">Transmembrane helix</keyword>
<sequence length="111" mass="12251">MRCIQFHSALLPLHPRLKHKQLVWLSTKEPIKLASQSHLSLGTSCKAMHSHNAIVLGVTSPAKSGDISVLLQVGGVLLIAYLFSNFIVPNLISEYFGFNKLGEDEEDEDPI</sequence>
<keyword evidence="1" id="KW-0472">Membrane</keyword>
<dbReference type="PANTHER" id="PTHR37196">
    <property type="entry name" value="TRANSMEMBRANE PROTEIN"/>
    <property type="match status" value="1"/>
</dbReference>
<comment type="caution">
    <text evidence="2">The sequence shown here is derived from an EMBL/GenBank/DDBJ whole genome shotgun (WGS) entry which is preliminary data.</text>
</comment>
<organism evidence="2 3">
    <name type="scientific">Rubus argutus</name>
    <name type="common">Southern blackberry</name>
    <dbReference type="NCBI Taxonomy" id="59490"/>
    <lineage>
        <taxon>Eukaryota</taxon>
        <taxon>Viridiplantae</taxon>
        <taxon>Streptophyta</taxon>
        <taxon>Embryophyta</taxon>
        <taxon>Tracheophyta</taxon>
        <taxon>Spermatophyta</taxon>
        <taxon>Magnoliopsida</taxon>
        <taxon>eudicotyledons</taxon>
        <taxon>Gunneridae</taxon>
        <taxon>Pentapetalae</taxon>
        <taxon>rosids</taxon>
        <taxon>fabids</taxon>
        <taxon>Rosales</taxon>
        <taxon>Rosaceae</taxon>
        <taxon>Rosoideae</taxon>
        <taxon>Rosoideae incertae sedis</taxon>
        <taxon>Rubus</taxon>
    </lineage>
</organism>
<name>A0AAW1XSL3_RUBAR</name>
<dbReference type="Proteomes" id="UP001457282">
    <property type="component" value="Unassembled WGS sequence"/>
</dbReference>
<keyword evidence="1" id="KW-0812">Transmembrane</keyword>
<proteinExistence type="predicted"/>
<keyword evidence="3" id="KW-1185">Reference proteome</keyword>
<accession>A0AAW1XSL3</accession>
<evidence type="ECO:0000256" key="1">
    <source>
        <dbReference type="SAM" id="Phobius"/>
    </source>
</evidence>
<dbReference type="PANTHER" id="PTHR37196:SF2">
    <property type="entry name" value="TRANSMEMBRANE PROTEIN"/>
    <property type="match status" value="1"/>
</dbReference>
<protein>
    <submittedName>
        <fullName evidence="2">Uncharacterized protein</fullName>
    </submittedName>
</protein>
<gene>
    <name evidence="2" type="ORF">M0R45_015296</name>
</gene>